<proteinExistence type="inferred from homology"/>
<evidence type="ECO:0000256" key="4">
    <source>
        <dbReference type="ARBA" id="ARBA00023224"/>
    </source>
</evidence>
<evidence type="ECO:0000259" key="9">
    <source>
        <dbReference type="PROSITE" id="PS50111"/>
    </source>
</evidence>
<dbReference type="GO" id="GO:0005886">
    <property type="term" value="C:plasma membrane"/>
    <property type="evidence" value="ECO:0007669"/>
    <property type="project" value="UniProtKB-SubCell"/>
</dbReference>
<dbReference type="Pfam" id="PF00672">
    <property type="entry name" value="HAMP"/>
    <property type="match status" value="1"/>
</dbReference>
<keyword evidence="8" id="KW-1133">Transmembrane helix</keyword>
<dbReference type="Proteomes" id="UP000185568">
    <property type="component" value="Unassembled WGS sequence"/>
</dbReference>
<dbReference type="Pfam" id="PF12729">
    <property type="entry name" value="4HB_MCP_1"/>
    <property type="match status" value="1"/>
</dbReference>
<comment type="subcellular location">
    <subcellularLocation>
        <location evidence="1">Cell membrane</location>
    </subcellularLocation>
</comment>
<name>A0A1Q8Q8D0_9BACI</name>
<evidence type="ECO:0000259" key="10">
    <source>
        <dbReference type="PROSITE" id="PS50885"/>
    </source>
</evidence>
<evidence type="ECO:0000256" key="5">
    <source>
        <dbReference type="ARBA" id="ARBA00029447"/>
    </source>
</evidence>
<keyword evidence="8" id="KW-0812">Transmembrane</keyword>
<feature type="transmembrane region" description="Helical" evidence="8">
    <location>
        <begin position="177"/>
        <end position="197"/>
    </location>
</feature>
<accession>A0A1Q8Q8D0</accession>
<dbReference type="GO" id="GO:0007165">
    <property type="term" value="P:signal transduction"/>
    <property type="evidence" value="ECO:0007669"/>
    <property type="project" value="UniProtKB-KW"/>
</dbReference>
<evidence type="ECO:0000256" key="1">
    <source>
        <dbReference type="ARBA" id="ARBA00004236"/>
    </source>
</evidence>
<keyword evidence="3 8" id="KW-0472">Membrane</keyword>
<dbReference type="PROSITE" id="PS50885">
    <property type="entry name" value="HAMP"/>
    <property type="match status" value="1"/>
</dbReference>
<feature type="domain" description="Methyl-accepting transducer" evidence="9">
    <location>
        <begin position="273"/>
        <end position="523"/>
    </location>
</feature>
<dbReference type="RefSeq" id="WP_075397292.1">
    <property type="nucleotide sequence ID" value="NZ_MSDU01000006.1"/>
</dbReference>
<evidence type="ECO:0000256" key="7">
    <source>
        <dbReference type="SAM" id="MobiDB-lite"/>
    </source>
</evidence>
<dbReference type="OrthoDB" id="2168386at2"/>
<comment type="caution">
    <text evidence="11">The sequence shown here is derived from an EMBL/GenBank/DDBJ whole genome shotgun (WGS) entry which is preliminary data.</text>
</comment>
<dbReference type="InterPro" id="IPR004089">
    <property type="entry name" value="MCPsignal_dom"/>
</dbReference>
<dbReference type="InterPro" id="IPR024478">
    <property type="entry name" value="HlyB_4HB_MCP"/>
</dbReference>
<reference evidence="11 12" key="1">
    <citation type="submission" date="2016-12" db="EMBL/GenBank/DDBJ databases">
        <title>Domibacillus antri genome sequencing.</title>
        <authorList>
            <person name="Verma A."/>
            <person name="Krishnamurthi S."/>
        </authorList>
    </citation>
    <scope>NUCLEOTIDE SEQUENCE [LARGE SCALE GENOMIC DNA]</scope>
    <source>
        <strain evidence="11 12">XD80</strain>
    </source>
</reference>
<evidence type="ECO:0000313" key="12">
    <source>
        <dbReference type="Proteomes" id="UP000185568"/>
    </source>
</evidence>
<dbReference type="AlphaFoldDB" id="A0A1Q8Q8D0"/>
<dbReference type="InterPro" id="IPR003660">
    <property type="entry name" value="HAMP_dom"/>
</dbReference>
<dbReference type="PANTHER" id="PTHR32089:SF112">
    <property type="entry name" value="LYSOZYME-LIKE PROTEIN-RELATED"/>
    <property type="match status" value="1"/>
</dbReference>
<dbReference type="PROSITE" id="PS50111">
    <property type="entry name" value="CHEMOTAXIS_TRANSDUC_2"/>
    <property type="match status" value="1"/>
</dbReference>
<dbReference type="EMBL" id="MSDU01000006">
    <property type="protein sequence ID" value="OLN23604.1"/>
    <property type="molecule type" value="Genomic_DNA"/>
</dbReference>
<sequence length="586" mass="64490">MKSLRAKLLINFGLLIILALMMSAVNFVSVNMLNNNTEEMVSETLPRLINDEKLAIYTAEQISLARAYILYEDDQYVTDFNRLVEESNAIEERILSVNTSEQTALIIADRNDWESQIVNDVFPLVKAGQKEEAMGHLRNTAEPKSKELLQSFTELAEERESEIAAEGASVISFGQRAMSIGLILGLVSFAGGLLLALGSARAITRPIVDVSNRMKEMAHGYIQEVPLNVKSKDEIGQLVMAMNDMNNHVRAMLLDVKNVAVKVEDESATLHQHSERVQNESAQIAASMQEMSAGAEEQASSASLLTEMFGKFVEDISVAAMSGEEVRQGAEEMVSLTDEGESEMKQSVEQMNTIYNNMTEALDKVKGLDDRMKDITELVSIIRQVAEQTNLLALNAAIEAARAGEHGRGFAIVADEVRKLAEQVAKSITGINEIIANVQQESTEAVTTLEEGYELVAEGSRQITGTGAKFSEMKQRITQVSTNISSISDSLYVIMDHTMKVNQSISNIAAVSEEAAAGVEEAAASAQETNRSMEIISDIAARLDGHSNELAHHIEKFHFETNQHAAESSKEIDNEEREEERKEKLE</sequence>
<feature type="region of interest" description="Disordered" evidence="7">
    <location>
        <begin position="560"/>
        <end position="586"/>
    </location>
</feature>
<dbReference type="SMART" id="SM00283">
    <property type="entry name" value="MA"/>
    <property type="match status" value="1"/>
</dbReference>
<organism evidence="11 12">
    <name type="scientific">Domibacillus antri</name>
    <dbReference type="NCBI Taxonomy" id="1714264"/>
    <lineage>
        <taxon>Bacteria</taxon>
        <taxon>Bacillati</taxon>
        <taxon>Bacillota</taxon>
        <taxon>Bacilli</taxon>
        <taxon>Bacillales</taxon>
        <taxon>Bacillaceae</taxon>
        <taxon>Domibacillus</taxon>
    </lineage>
</organism>
<evidence type="ECO:0000256" key="8">
    <source>
        <dbReference type="SAM" id="Phobius"/>
    </source>
</evidence>
<keyword evidence="4 6" id="KW-0807">Transducer</keyword>
<dbReference type="SUPFAM" id="SSF58104">
    <property type="entry name" value="Methyl-accepting chemotaxis protein (MCP) signaling domain"/>
    <property type="match status" value="1"/>
</dbReference>
<dbReference type="STRING" id="1714264.BTO30_03275"/>
<keyword evidence="2" id="KW-1003">Cell membrane</keyword>
<evidence type="ECO:0000256" key="2">
    <source>
        <dbReference type="ARBA" id="ARBA00022475"/>
    </source>
</evidence>
<dbReference type="Pfam" id="PF00015">
    <property type="entry name" value="MCPsignal"/>
    <property type="match status" value="1"/>
</dbReference>
<feature type="compositionally biased region" description="Basic and acidic residues" evidence="7">
    <location>
        <begin position="560"/>
        <end position="572"/>
    </location>
</feature>
<dbReference type="CDD" id="cd06225">
    <property type="entry name" value="HAMP"/>
    <property type="match status" value="1"/>
</dbReference>
<evidence type="ECO:0000313" key="11">
    <source>
        <dbReference type="EMBL" id="OLN23604.1"/>
    </source>
</evidence>
<keyword evidence="12" id="KW-1185">Reference proteome</keyword>
<comment type="similarity">
    <text evidence="5">Belongs to the methyl-accepting chemotaxis (MCP) protein family.</text>
</comment>
<evidence type="ECO:0000256" key="3">
    <source>
        <dbReference type="ARBA" id="ARBA00023136"/>
    </source>
</evidence>
<protein>
    <recommendedName>
        <fullName evidence="13">Methyl-accepting chemotaxis protein</fullName>
    </recommendedName>
</protein>
<evidence type="ECO:0008006" key="13">
    <source>
        <dbReference type="Google" id="ProtNLM"/>
    </source>
</evidence>
<dbReference type="PANTHER" id="PTHR32089">
    <property type="entry name" value="METHYL-ACCEPTING CHEMOTAXIS PROTEIN MCPB"/>
    <property type="match status" value="1"/>
</dbReference>
<gene>
    <name evidence="11" type="ORF">BTO30_03275</name>
</gene>
<evidence type="ECO:0000256" key="6">
    <source>
        <dbReference type="PROSITE-ProRule" id="PRU00284"/>
    </source>
</evidence>
<feature type="domain" description="HAMP" evidence="10">
    <location>
        <begin position="201"/>
        <end position="254"/>
    </location>
</feature>
<dbReference type="Gene3D" id="1.10.287.950">
    <property type="entry name" value="Methyl-accepting chemotaxis protein"/>
    <property type="match status" value="1"/>
</dbReference>